<dbReference type="RefSeq" id="WP_145349435.1">
    <property type="nucleotide sequence ID" value="NZ_CP036262.1"/>
</dbReference>
<evidence type="ECO:0000313" key="2">
    <source>
        <dbReference type="Proteomes" id="UP000320672"/>
    </source>
</evidence>
<reference evidence="1 2" key="1">
    <citation type="submission" date="2019-02" db="EMBL/GenBank/DDBJ databases">
        <title>Deep-cultivation of Planctomycetes and their phenomic and genomic characterization uncovers novel biology.</title>
        <authorList>
            <person name="Wiegand S."/>
            <person name="Jogler M."/>
            <person name="Boedeker C."/>
            <person name="Pinto D."/>
            <person name="Vollmers J."/>
            <person name="Rivas-Marin E."/>
            <person name="Kohn T."/>
            <person name="Peeters S.H."/>
            <person name="Heuer A."/>
            <person name="Rast P."/>
            <person name="Oberbeckmann S."/>
            <person name="Bunk B."/>
            <person name="Jeske O."/>
            <person name="Meyerdierks A."/>
            <person name="Storesund J.E."/>
            <person name="Kallscheuer N."/>
            <person name="Luecker S."/>
            <person name="Lage O.M."/>
            <person name="Pohl T."/>
            <person name="Merkel B.J."/>
            <person name="Hornburger P."/>
            <person name="Mueller R.-W."/>
            <person name="Bruemmer F."/>
            <person name="Labrenz M."/>
            <person name="Spormann A.M."/>
            <person name="Op den Camp H."/>
            <person name="Overmann J."/>
            <person name="Amann R."/>
            <person name="Jetten M.S.M."/>
            <person name="Mascher T."/>
            <person name="Medema M.H."/>
            <person name="Devos D.P."/>
            <person name="Kaster A.-K."/>
            <person name="Ovreas L."/>
            <person name="Rohde M."/>
            <person name="Galperin M.Y."/>
            <person name="Jogler C."/>
        </authorList>
    </citation>
    <scope>NUCLEOTIDE SEQUENCE [LARGE SCALE GENOMIC DNA]</scope>
    <source>
        <strain evidence="1 2">FF011L</strain>
    </source>
</reference>
<organism evidence="1 2">
    <name type="scientific">Roseimaritima multifibrata</name>
    <dbReference type="NCBI Taxonomy" id="1930274"/>
    <lineage>
        <taxon>Bacteria</taxon>
        <taxon>Pseudomonadati</taxon>
        <taxon>Planctomycetota</taxon>
        <taxon>Planctomycetia</taxon>
        <taxon>Pirellulales</taxon>
        <taxon>Pirellulaceae</taxon>
        <taxon>Roseimaritima</taxon>
    </lineage>
</organism>
<dbReference type="AlphaFoldDB" id="A0A517M8Z1"/>
<protein>
    <submittedName>
        <fullName evidence="1">Uncharacterized protein</fullName>
    </submittedName>
</protein>
<name>A0A517M8Z1_9BACT</name>
<sequence>MTCAELAERIDRLQPGLSATDVARLCLLILNQASSPLELSDDDALKRYWQRASFKLDAATDQMTAMANELDTLCGEGSVRFDPEQIWTLLRAAKVHGQMLELYSGEPAII</sequence>
<keyword evidence="2" id="KW-1185">Reference proteome</keyword>
<dbReference type="EMBL" id="CP036262">
    <property type="protein sequence ID" value="QDS91355.1"/>
    <property type="molecule type" value="Genomic_DNA"/>
</dbReference>
<dbReference type="OrthoDB" id="282455at2"/>
<dbReference type="Proteomes" id="UP000320672">
    <property type="component" value="Chromosome"/>
</dbReference>
<accession>A0A517M8Z1</accession>
<gene>
    <name evidence="1" type="ORF">FF011L_00840</name>
</gene>
<proteinExistence type="predicted"/>
<dbReference type="KEGG" id="rml:FF011L_00840"/>
<evidence type="ECO:0000313" key="1">
    <source>
        <dbReference type="EMBL" id="QDS91355.1"/>
    </source>
</evidence>